<reference evidence="3 4" key="1">
    <citation type="submission" date="2016-02" db="EMBL/GenBank/DDBJ databases">
        <title>Species-wide whole genome sequencing reveals diversity, host range in Lonsdalea quercina.</title>
        <authorList>
            <person name="Li Y."/>
        </authorList>
    </citation>
    <scope>NUCLEOTIDE SEQUENCE [LARGE SCALE GENOMIC DNA]</scope>
    <source>
        <strain evidence="3 4">LMG 26265</strain>
    </source>
</reference>
<dbReference type="InterPro" id="IPR014182">
    <property type="entry name" value="ADH_Zn_typ-1"/>
</dbReference>
<dbReference type="Gene3D" id="3.90.180.10">
    <property type="entry name" value="Medium-chain alcohol dehydrogenases, catalytic domain"/>
    <property type="match status" value="1"/>
</dbReference>
<dbReference type="SUPFAM" id="SSF51735">
    <property type="entry name" value="NAD(P)-binding Rossmann-fold domains"/>
    <property type="match status" value="1"/>
</dbReference>
<dbReference type="InterPro" id="IPR011032">
    <property type="entry name" value="GroES-like_sf"/>
</dbReference>
<evidence type="ECO:0000313" key="4">
    <source>
        <dbReference type="Proteomes" id="UP000194040"/>
    </source>
</evidence>
<gene>
    <name evidence="3" type="ORF">AU512_08170</name>
</gene>
<dbReference type="InterPro" id="IPR013154">
    <property type="entry name" value="ADH-like_N"/>
</dbReference>
<dbReference type="Proteomes" id="UP000194040">
    <property type="component" value="Unassembled WGS sequence"/>
</dbReference>
<dbReference type="InterPro" id="IPR050700">
    <property type="entry name" value="YIM1/Zinc_Alcohol_DH_Fams"/>
</dbReference>
<keyword evidence="1" id="KW-0560">Oxidoreductase</keyword>
<accession>A0ABX3XFV8</accession>
<dbReference type="Gene3D" id="3.40.50.720">
    <property type="entry name" value="NAD(P)-binding Rossmann-like Domain"/>
    <property type="match status" value="1"/>
</dbReference>
<name>A0ABX3XFV8_9GAMM</name>
<keyword evidence="1" id="KW-0862">Zinc</keyword>
<evidence type="ECO:0000256" key="1">
    <source>
        <dbReference type="RuleBase" id="RU364000"/>
    </source>
</evidence>
<dbReference type="RefSeq" id="WP_094100958.1">
    <property type="nucleotide sequence ID" value="NZ_LUTQ01000020.1"/>
</dbReference>
<dbReference type="PANTHER" id="PTHR11695:SF294">
    <property type="entry name" value="RETICULON-4-INTERACTING PROTEIN 1, MITOCHONDRIAL"/>
    <property type="match status" value="1"/>
</dbReference>
<comment type="similarity">
    <text evidence="1">Belongs to the zinc-containing alcohol dehydrogenase family. Quinone oxidoreductase subfamily.</text>
</comment>
<keyword evidence="1" id="KW-0479">Metal-binding</keyword>
<dbReference type="Pfam" id="PF08240">
    <property type="entry name" value="ADH_N"/>
    <property type="match status" value="1"/>
</dbReference>
<dbReference type="NCBIfam" id="TIGR02817">
    <property type="entry name" value="adh_fam_1"/>
    <property type="match status" value="1"/>
</dbReference>
<comment type="caution">
    <text evidence="3">The sequence shown here is derived from an EMBL/GenBank/DDBJ whole genome shotgun (WGS) entry which is preliminary data.</text>
</comment>
<proteinExistence type="inferred from homology"/>
<protein>
    <recommendedName>
        <fullName evidence="1">Zinc-type alcohol dehydrogenase-like protein</fullName>
    </recommendedName>
</protein>
<evidence type="ECO:0000259" key="2">
    <source>
        <dbReference type="SMART" id="SM00829"/>
    </source>
</evidence>
<dbReference type="SUPFAM" id="SSF50129">
    <property type="entry name" value="GroES-like"/>
    <property type="match status" value="1"/>
</dbReference>
<dbReference type="InterPro" id="IPR020843">
    <property type="entry name" value="ER"/>
</dbReference>
<dbReference type="Pfam" id="PF13602">
    <property type="entry name" value="ADH_zinc_N_2"/>
    <property type="match status" value="1"/>
</dbReference>
<sequence length="334" mass="35919">MTATAIAVDPKQPENFIEITQDIPSPGDHDLLVAVKAVSINPVDTKVHAMLRADGLKTPRILGWDASGVVLKVGSAVAGFQEGDEVWYAGDITRPGSNSTHQLVDSRIVAHKPKTLDWAAAAALPLTSLTAWEGLFEHLKIQDAEAGKTLLIIGGAGGVGSMAISLAALHSKVNIITTASRPDSVEWCKQRGAHHVVNYRNLVDAVKQQGFEQVDYIFCLNDTDGHWDAIGQLIAPMGQICTIVENAHPLDQTQLKLKSAALQWEFMFTRSMYTTPDIGRQGEILQQVARDVDAGKLKGTASQVLNGLTTETLAAAHKTVLEGHTQGKIVIDCQ</sequence>
<keyword evidence="4" id="KW-1185">Reference proteome</keyword>
<dbReference type="PANTHER" id="PTHR11695">
    <property type="entry name" value="ALCOHOL DEHYDROGENASE RELATED"/>
    <property type="match status" value="1"/>
</dbReference>
<feature type="domain" description="Enoyl reductase (ER)" evidence="2">
    <location>
        <begin position="11"/>
        <end position="331"/>
    </location>
</feature>
<evidence type="ECO:0000313" key="3">
    <source>
        <dbReference type="EMBL" id="OSN10448.1"/>
    </source>
</evidence>
<organism evidence="3 4">
    <name type="scientific">Lonsdalea iberica</name>
    <dbReference type="NCBI Taxonomy" id="1082703"/>
    <lineage>
        <taxon>Bacteria</taxon>
        <taxon>Pseudomonadati</taxon>
        <taxon>Pseudomonadota</taxon>
        <taxon>Gammaproteobacteria</taxon>
        <taxon>Enterobacterales</taxon>
        <taxon>Pectobacteriaceae</taxon>
        <taxon>Lonsdalea</taxon>
    </lineage>
</organism>
<dbReference type="SMART" id="SM00829">
    <property type="entry name" value="PKS_ER"/>
    <property type="match status" value="1"/>
</dbReference>
<dbReference type="InterPro" id="IPR036291">
    <property type="entry name" value="NAD(P)-bd_dom_sf"/>
</dbReference>
<dbReference type="EMBL" id="LUTQ01000020">
    <property type="protein sequence ID" value="OSN10448.1"/>
    <property type="molecule type" value="Genomic_DNA"/>
</dbReference>
<dbReference type="CDD" id="cd08252">
    <property type="entry name" value="AL_MDR"/>
    <property type="match status" value="1"/>
</dbReference>